<gene>
    <name evidence="3" type="ORF">GOQ27_04405</name>
</gene>
<organism evidence="3 4">
    <name type="scientific">Anaeromonas frigoriresistens</name>
    <dbReference type="NCBI Taxonomy" id="2683708"/>
    <lineage>
        <taxon>Bacteria</taxon>
        <taxon>Bacillati</taxon>
        <taxon>Bacillota</taxon>
        <taxon>Tissierellia</taxon>
        <taxon>Tissierellales</taxon>
        <taxon>Thermohalobacteraceae</taxon>
        <taxon>Anaeromonas</taxon>
    </lineage>
</organism>
<dbReference type="Pfam" id="PF20469">
    <property type="entry name" value="OLD-like_TOPRIM"/>
    <property type="match status" value="1"/>
</dbReference>
<proteinExistence type="predicted"/>
<dbReference type="EMBL" id="WSFT01000020">
    <property type="protein sequence ID" value="MBS4537690.1"/>
    <property type="molecule type" value="Genomic_DNA"/>
</dbReference>
<dbReference type="CDD" id="cd00267">
    <property type="entry name" value="ABC_ATPase"/>
    <property type="match status" value="1"/>
</dbReference>
<keyword evidence="4" id="KW-1185">Reference proteome</keyword>
<reference evidence="3" key="1">
    <citation type="submission" date="2019-12" db="EMBL/GenBank/DDBJ databases">
        <title>Clostridiaceae gen. nov. sp. nov., isolated from sediment in Xinjiang, China.</title>
        <authorList>
            <person name="Zhang R."/>
        </authorList>
    </citation>
    <scope>NUCLEOTIDE SEQUENCE</scope>
    <source>
        <strain evidence="3">D2Q-11</strain>
    </source>
</reference>
<dbReference type="SUPFAM" id="SSF52540">
    <property type="entry name" value="P-loop containing nucleoside triphosphate hydrolases"/>
    <property type="match status" value="1"/>
</dbReference>
<dbReference type="RefSeq" id="WP_203365621.1">
    <property type="nucleotide sequence ID" value="NZ_WSFT01000020.1"/>
</dbReference>
<name>A0A942UTI0_9FIRM</name>
<feature type="domain" description="OLD protein-like TOPRIM" evidence="2">
    <location>
        <begin position="456"/>
        <end position="519"/>
    </location>
</feature>
<dbReference type="Pfam" id="PF13175">
    <property type="entry name" value="AAA_15"/>
    <property type="match status" value="1"/>
</dbReference>
<sequence length="677" mass="77781">MYLKSFRLENFRKFGESNNAVGFVDSRGFKGNENRNKSINIAKTTTLIVGKNNTGKTTIIKALEYLLDKSSGLSFTDINMNYLKKTFDDYVTSKATDNIVPAIPKIKFEIVIGLEDDSTDLISNLVPFITIASAQDSELTIRVTYEPENIEEFISNLDEVIVDDHNEYEKYVKLVKSTPFKIRYYNASDEPVKNFQLRQLIEMRSIKANNVTSENCLSKAFNKIVKYRASILEQNSGVKGTLESFNKSVTEQLHSEHTDSINQSVGKIKSSEHIKVRLSSNISFNDMLNKLVRYEYVENDLFIPENQFGLGYTNLMMIIADLIEYMERYPEDSFNSKINLISIEEPETFMHPQMQENFIKSINEAIITLLEGRSKNVNSQLIITTHSSHILNSKIHSGGSFDYINYITCNNKESEVVCLKDGLVAPNEPGDENEEKNKKDFEFLKKHIKYRVSELFFSDAVIFVEGITEEVLLNYHLDNDEMLNKHYITVFNINGSHGLVYHNLIQALRVPTLIITDLDIKREEEEKKNYLKMSSVDGRVTTNQTIIKYNENGESIETISLNVPTENMKIVYQCQDKGVYPTSFEEAFILANHDNDILEEVLKEVKRNTYNKIVNDEGGLKEQTYKLQRKLSNNKSDFANSLLYRYLQEETHESIPILPQYIIHGLSWLKTKLNGGE</sequence>
<dbReference type="PANTHER" id="PTHR43581:SF4">
    <property type="entry name" value="ATP_GTP PHOSPHATASE"/>
    <property type="match status" value="1"/>
</dbReference>
<evidence type="ECO:0000313" key="3">
    <source>
        <dbReference type="EMBL" id="MBS4537690.1"/>
    </source>
</evidence>
<dbReference type="InterPro" id="IPR027417">
    <property type="entry name" value="P-loop_NTPase"/>
</dbReference>
<dbReference type="InterPro" id="IPR051396">
    <property type="entry name" value="Bact_Antivir_Def_Nuclease"/>
</dbReference>
<evidence type="ECO:0000259" key="2">
    <source>
        <dbReference type="Pfam" id="PF20469"/>
    </source>
</evidence>
<dbReference type="InterPro" id="IPR041685">
    <property type="entry name" value="AAA_GajA/Old/RecF-like"/>
</dbReference>
<dbReference type="InterPro" id="IPR034139">
    <property type="entry name" value="TOPRIM_OLD"/>
</dbReference>
<feature type="domain" description="Endonuclease GajA/Old nuclease/RecF-like AAA" evidence="1">
    <location>
        <begin position="210"/>
        <end position="390"/>
    </location>
</feature>
<dbReference type="PANTHER" id="PTHR43581">
    <property type="entry name" value="ATP/GTP PHOSPHATASE"/>
    <property type="match status" value="1"/>
</dbReference>
<dbReference type="CDD" id="cd01026">
    <property type="entry name" value="TOPRIM_OLD"/>
    <property type="match status" value="1"/>
</dbReference>
<evidence type="ECO:0000313" key="4">
    <source>
        <dbReference type="Proteomes" id="UP000724672"/>
    </source>
</evidence>
<protein>
    <submittedName>
        <fullName evidence="3">AAA family ATPase</fullName>
    </submittedName>
</protein>
<evidence type="ECO:0000259" key="1">
    <source>
        <dbReference type="Pfam" id="PF13175"/>
    </source>
</evidence>
<comment type="caution">
    <text evidence="3">The sequence shown here is derived from an EMBL/GenBank/DDBJ whole genome shotgun (WGS) entry which is preliminary data.</text>
</comment>
<dbReference type="Gene3D" id="3.40.50.300">
    <property type="entry name" value="P-loop containing nucleotide triphosphate hydrolases"/>
    <property type="match status" value="1"/>
</dbReference>
<dbReference type="AlphaFoldDB" id="A0A942UTI0"/>
<dbReference type="Proteomes" id="UP000724672">
    <property type="component" value="Unassembled WGS sequence"/>
</dbReference>
<accession>A0A942UTI0</accession>